<reference evidence="5" key="2">
    <citation type="submission" date="2020-09" db="EMBL/GenBank/DDBJ databases">
        <authorList>
            <person name="Sun Q."/>
            <person name="Zhou Y."/>
        </authorList>
    </citation>
    <scope>NUCLEOTIDE SEQUENCE</scope>
    <source>
        <strain evidence="5">CGMCC 1.15448</strain>
    </source>
</reference>
<dbReference type="InterPro" id="IPR008778">
    <property type="entry name" value="Pirin_C_dom"/>
</dbReference>
<evidence type="ECO:0000259" key="3">
    <source>
        <dbReference type="Pfam" id="PF02678"/>
    </source>
</evidence>
<feature type="domain" description="Pirin N-terminal" evidence="3">
    <location>
        <begin position="24"/>
        <end position="131"/>
    </location>
</feature>
<proteinExistence type="inferred from homology"/>
<comment type="caution">
    <text evidence="5">The sequence shown here is derived from an EMBL/GenBank/DDBJ whole genome shotgun (WGS) entry which is preliminary data.</text>
</comment>
<dbReference type="Proteomes" id="UP000607559">
    <property type="component" value="Unassembled WGS sequence"/>
</dbReference>
<dbReference type="CDD" id="cd02247">
    <property type="entry name" value="cupin_pirin_C"/>
    <property type="match status" value="1"/>
</dbReference>
<dbReference type="PANTHER" id="PTHR13903">
    <property type="entry name" value="PIRIN-RELATED"/>
    <property type="match status" value="1"/>
</dbReference>
<dbReference type="PIRSF" id="PIRSF006232">
    <property type="entry name" value="Pirin"/>
    <property type="match status" value="1"/>
</dbReference>
<dbReference type="RefSeq" id="WP_262892855.1">
    <property type="nucleotide sequence ID" value="NZ_BMJC01000002.1"/>
</dbReference>
<evidence type="ECO:0000256" key="2">
    <source>
        <dbReference type="RuleBase" id="RU003457"/>
    </source>
</evidence>
<dbReference type="InterPro" id="IPR012093">
    <property type="entry name" value="Pirin"/>
</dbReference>
<dbReference type="PANTHER" id="PTHR13903:SF8">
    <property type="entry name" value="PIRIN"/>
    <property type="match status" value="1"/>
</dbReference>
<dbReference type="Gene3D" id="2.60.120.10">
    <property type="entry name" value="Jelly Rolls"/>
    <property type="match status" value="2"/>
</dbReference>
<dbReference type="InterPro" id="IPR011051">
    <property type="entry name" value="RmlC_Cupin_sf"/>
</dbReference>
<reference evidence="5" key="1">
    <citation type="journal article" date="2014" name="Int. J. Syst. Evol. Microbiol.">
        <title>Complete genome sequence of Corynebacterium casei LMG S-19264T (=DSM 44701T), isolated from a smear-ripened cheese.</title>
        <authorList>
            <consortium name="US DOE Joint Genome Institute (JGI-PGF)"/>
            <person name="Walter F."/>
            <person name="Albersmeier A."/>
            <person name="Kalinowski J."/>
            <person name="Ruckert C."/>
        </authorList>
    </citation>
    <scope>NUCLEOTIDE SEQUENCE</scope>
    <source>
        <strain evidence="5">CGMCC 1.15448</strain>
    </source>
</reference>
<dbReference type="InterPro" id="IPR003829">
    <property type="entry name" value="Pirin_N_dom"/>
</dbReference>
<comment type="similarity">
    <text evidence="1 2">Belongs to the pirin family.</text>
</comment>
<dbReference type="EMBL" id="BMJC01000002">
    <property type="protein sequence ID" value="GGA97764.1"/>
    <property type="molecule type" value="Genomic_DNA"/>
</dbReference>
<dbReference type="AlphaFoldDB" id="A0A8J2UCS1"/>
<gene>
    <name evidence="5" type="ORF">GCM10011511_21380</name>
</gene>
<feature type="domain" description="Pirin C-terminal" evidence="4">
    <location>
        <begin position="188"/>
        <end position="289"/>
    </location>
</feature>
<name>A0A8J2UCS1_9BACT</name>
<dbReference type="Pfam" id="PF05726">
    <property type="entry name" value="Pirin_C"/>
    <property type="match status" value="1"/>
</dbReference>
<evidence type="ECO:0000313" key="5">
    <source>
        <dbReference type="EMBL" id="GGA97764.1"/>
    </source>
</evidence>
<dbReference type="SUPFAM" id="SSF51182">
    <property type="entry name" value="RmlC-like cupins"/>
    <property type="match status" value="1"/>
</dbReference>
<dbReference type="InterPro" id="IPR014710">
    <property type="entry name" value="RmlC-like_jellyroll"/>
</dbReference>
<evidence type="ECO:0000313" key="6">
    <source>
        <dbReference type="Proteomes" id="UP000607559"/>
    </source>
</evidence>
<dbReference type="Pfam" id="PF02678">
    <property type="entry name" value="Pirin"/>
    <property type="match status" value="1"/>
</dbReference>
<evidence type="ECO:0000259" key="4">
    <source>
        <dbReference type="Pfam" id="PF05726"/>
    </source>
</evidence>
<evidence type="ECO:0000256" key="1">
    <source>
        <dbReference type="ARBA" id="ARBA00008416"/>
    </source>
</evidence>
<accession>A0A8J2UCS1</accession>
<keyword evidence="6" id="KW-1185">Reference proteome</keyword>
<sequence length="292" mass="31913">MGAKFKKRIRFSLLIRCAWNGELKIQRALPNKFAQAIGPFVLFEHLRSFTRSIDGSPGASATNRSHAHRGIAILTYALTGEVEHLDSIGHHRKLGPGGVHWTKAGKGIVYDEIIGAEPGGTNSKASVVRLWTNLAATNKSDTPVYLHLKPEAIPIKNLADGAGWVKVILGEYEDKAAKIACYSKEFLYHVRLDAGRQFSTTTDPEIEYAAFLPAGNAVVNGRSFEAGVLIVFASFGEMIEIQNSGNSAIDIILFGGEPYSEPIVSEGNFVMNNPHEISQAYNDYYDGKYGNL</sequence>
<organism evidence="5 6">
    <name type="scientific">Puia dinghuensis</name>
    <dbReference type="NCBI Taxonomy" id="1792502"/>
    <lineage>
        <taxon>Bacteria</taxon>
        <taxon>Pseudomonadati</taxon>
        <taxon>Bacteroidota</taxon>
        <taxon>Chitinophagia</taxon>
        <taxon>Chitinophagales</taxon>
        <taxon>Chitinophagaceae</taxon>
        <taxon>Puia</taxon>
    </lineage>
</organism>
<protein>
    <submittedName>
        <fullName evidence="5">Pirin-like protein</fullName>
    </submittedName>
</protein>